<dbReference type="SUPFAM" id="SSF51110">
    <property type="entry name" value="alpha-D-mannose-specific plant lectins"/>
    <property type="match status" value="2"/>
</dbReference>
<comment type="caution">
    <text evidence="3">The sequence shown here is derived from an EMBL/GenBank/DDBJ whole genome shotgun (WGS) entry which is preliminary data.</text>
</comment>
<dbReference type="InterPro" id="IPR001480">
    <property type="entry name" value="Bulb-type_lectin_dom"/>
</dbReference>
<dbReference type="Gene3D" id="2.90.10.10">
    <property type="entry name" value="Bulb-type lectin domain"/>
    <property type="match status" value="2"/>
</dbReference>
<evidence type="ECO:0000259" key="2">
    <source>
        <dbReference type="PROSITE" id="PS50927"/>
    </source>
</evidence>
<dbReference type="SMART" id="SM00108">
    <property type="entry name" value="B_lectin"/>
    <property type="match status" value="2"/>
</dbReference>
<feature type="chain" id="PRO_5032406548" description="Bulb-type lectin domain-containing protein" evidence="1">
    <location>
        <begin position="22"/>
        <end position="257"/>
    </location>
</feature>
<evidence type="ECO:0000313" key="4">
    <source>
        <dbReference type="Proteomes" id="UP000639772"/>
    </source>
</evidence>
<accession>A0A835QBG5</accession>
<dbReference type="PROSITE" id="PS50927">
    <property type="entry name" value="BULB_LECTIN"/>
    <property type="match status" value="2"/>
</dbReference>
<dbReference type="GO" id="GO:0051707">
    <property type="term" value="P:response to other organism"/>
    <property type="evidence" value="ECO:0007669"/>
    <property type="project" value="UniProtKB-ARBA"/>
</dbReference>
<dbReference type="Proteomes" id="UP000639772">
    <property type="component" value="Chromosome 9"/>
</dbReference>
<reference evidence="3 4" key="1">
    <citation type="journal article" date="2020" name="Nat. Food">
        <title>A phased Vanilla planifolia genome enables genetic improvement of flavour and production.</title>
        <authorList>
            <person name="Hasing T."/>
            <person name="Tang H."/>
            <person name="Brym M."/>
            <person name="Khazi F."/>
            <person name="Huang T."/>
            <person name="Chambers A.H."/>
        </authorList>
    </citation>
    <scope>NUCLEOTIDE SEQUENCE [LARGE SCALE GENOMIC DNA]</scope>
    <source>
        <tissue evidence="3">Leaf</tissue>
    </source>
</reference>
<dbReference type="AlphaFoldDB" id="A0A835QBG5"/>
<evidence type="ECO:0000256" key="1">
    <source>
        <dbReference type="SAM" id="SignalP"/>
    </source>
</evidence>
<dbReference type="OrthoDB" id="735886at2759"/>
<dbReference type="EMBL" id="JADCNM010000009">
    <property type="protein sequence ID" value="KAG0469309.1"/>
    <property type="molecule type" value="Genomic_DNA"/>
</dbReference>
<sequence length="257" mass="27431">MADSTVLLFFLFFVLPSLSTANEGNILATGDVLPNDGQLSYLGAAFVIQDDCNLVLYNKGNGFQSNTHGFGTNCTLTLTDHGQLLIQSSSGLKVWSSPPGPRKGDYVAVLGPDGQVNVFGPAVWSTPPLSSSPSTAAVDVELAGIPRVRNVLFSSQVLNEGSKLTSRDYTLQITDDCNLEFSKASVGVVWQSNTKGKGRNCFARLDHRGQLAVVNDQHKVLWRSANAPATADGSYVLVVEIHGQVVLYGPTIWSTAS</sequence>
<organism evidence="3 4">
    <name type="scientific">Vanilla planifolia</name>
    <name type="common">Vanilla</name>
    <dbReference type="NCBI Taxonomy" id="51239"/>
    <lineage>
        <taxon>Eukaryota</taxon>
        <taxon>Viridiplantae</taxon>
        <taxon>Streptophyta</taxon>
        <taxon>Embryophyta</taxon>
        <taxon>Tracheophyta</taxon>
        <taxon>Spermatophyta</taxon>
        <taxon>Magnoliopsida</taxon>
        <taxon>Liliopsida</taxon>
        <taxon>Asparagales</taxon>
        <taxon>Orchidaceae</taxon>
        <taxon>Vanilloideae</taxon>
        <taxon>Vanilleae</taxon>
        <taxon>Vanilla</taxon>
    </lineage>
</organism>
<feature type="domain" description="Bulb-type lectin" evidence="2">
    <location>
        <begin position="18"/>
        <end position="131"/>
    </location>
</feature>
<gene>
    <name evidence="3" type="ORF">HPP92_018637</name>
</gene>
<proteinExistence type="predicted"/>
<name>A0A835QBG5_VANPL</name>
<dbReference type="InterPro" id="IPR036426">
    <property type="entry name" value="Bulb-type_lectin_dom_sf"/>
</dbReference>
<feature type="domain" description="Bulb-type lectin" evidence="2">
    <location>
        <begin position="149"/>
        <end position="257"/>
    </location>
</feature>
<feature type="signal peptide" evidence="1">
    <location>
        <begin position="1"/>
        <end position="21"/>
    </location>
</feature>
<evidence type="ECO:0000313" key="3">
    <source>
        <dbReference type="EMBL" id="KAG0469309.1"/>
    </source>
</evidence>
<protein>
    <recommendedName>
        <fullName evidence="2">Bulb-type lectin domain-containing protein</fullName>
    </recommendedName>
</protein>
<keyword evidence="1" id="KW-0732">Signal</keyword>